<dbReference type="EMBL" id="CP022987">
    <property type="protein sequence ID" value="QAA95210.1"/>
    <property type="molecule type" value="Genomic_DNA"/>
</dbReference>
<dbReference type="UniPathway" id="UPA00232"/>
<dbReference type="KEGG" id="pus:CKA81_16060"/>
<comment type="subcellular location">
    <subcellularLocation>
        <location evidence="1">Cytoplasm</location>
    </subcellularLocation>
</comment>
<proteinExistence type="inferred from homology"/>
<evidence type="ECO:0000313" key="4">
    <source>
        <dbReference type="EMBL" id="QAA95210.1"/>
    </source>
</evidence>
<keyword evidence="2" id="KW-0175">Coiled coil</keyword>
<dbReference type="Pfam" id="PF02036">
    <property type="entry name" value="SCP2"/>
    <property type="match status" value="1"/>
</dbReference>
<dbReference type="PANTHER" id="PTHR38693:SF1">
    <property type="entry name" value="UBIQUINONE BIOSYNTHESIS ACCESSORY FACTOR UBIJ"/>
    <property type="match status" value="1"/>
</dbReference>
<evidence type="ECO:0000256" key="1">
    <source>
        <dbReference type="HAMAP-Rule" id="MF_02215"/>
    </source>
</evidence>
<dbReference type="PANTHER" id="PTHR38693">
    <property type="entry name" value="UBIQUINONE BIOSYNTHESIS PROTEIN UBIJ"/>
    <property type="match status" value="1"/>
</dbReference>
<dbReference type="InterPro" id="IPR003033">
    <property type="entry name" value="SCP2_sterol-bd_dom"/>
</dbReference>
<dbReference type="Proteomes" id="UP000283474">
    <property type="component" value="Chromosome"/>
</dbReference>
<feature type="domain" description="SCP2" evidence="3">
    <location>
        <begin position="18"/>
        <end position="114"/>
    </location>
</feature>
<dbReference type="InterPro" id="IPR038989">
    <property type="entry name" value="UbiJ"/>
</dbReference>
<comment type="function">
    <text evidence="1">Required for ubiquinone (coenzyme Q) biosynthesis. Binds hydrophobic ubiquinone biosynthetic intermediates via its SCP2 domain and is essential for the stability of the Ubi complex. May constitute a docking platform where Ubi enzymes assemble and access their SCP2-bound polyprenyl substrates.</text>
</comment>
<dbReference type="GO" id="GO:0006744">
    <property type="term" value="P:ubiquinone biosynthetic process"/>
    <property type="evidence" value="ECO:0007669"/>
    <property type="project" value="UniProtKB-UniRule"/>
</dbReference>
<accession>A0A410GG00</accession>
<comment type="pathway">
    <text evidence="1">Cofactor biosynthesis; ubiquinone biosynthesis.</text>
</comment>
<dbReference type="AlphaFoldDB" id="A0A410GG00"/>
<keyword evidence="5" id="KW-1185">Reference proteome</keyword>
<protein>
    <recommendedName>
        <fullName evidence="1">Ubiquinone biosynthesis accessory factor UbiJ</fullName>
    </recommendedName>
</protein>
<reference evidence="4 5" key="1">
    <citation type="submission" date="2017-08" db="EMBL/GenBank/DDBJ databases">
        <authorList>
            <person name="Park S.-J."/>
            <person name="Kim H."/>
        </authorList>
    </citation>
    <scope>NUCLEOTIDE SEQUENCE [LARGE SCALE GENOMIC DNA]</scope>
    <source>
        <strain evidence="5">ye3</strain>
    </source>
</reference>
<evidence type="ECO:0000256" key="2">
    <source>
        <dbReference type="SAM" id="Coils"/>
    </source>
</evidence>
<evidence type="ECO:0000313" key="5">
    <source>
        <dbReference type="Proteomes" id="UP000283474"/>
    </source>
</evidence>
<gene>
    <name evidence="1" type="primary">ubiJ</name>
    <name evidence="4" type="ORF">CKA81_16060</name>
</gene>
<sequence>MFPLPPFLAPSALSARALNKLLQREDWARERLARHAGKSVGFVVGGFKANFSIQAGGLVQTSDPAIIPDVTLTVPLAHLSRLPDLLQSRDPDGIAELLHVQGDAGLARVVSELARDLRWDLEEDLARVLGDMTALRLVGAGRSASDGLRTAGQRLAGNAAEFLTEESNMMASRPAYSDWSATVQQLASRLDRLESRLSALTAASARRA</sequence>
<keyword evidence="1" id="KW-0831">Ubiquinone biosynthesis</keyword>
<comment type="similarity">
    <text evidence="1">Belongs to the UbiJ family.</text>
</comment>
<dbReference type="OrthoDB" id="8525483at2"/>
<keyword evidence="1" id="KW-0963">Cytoplasm</keyword>
<dbReference type="RefSeq" id="WP_128356200.1">
    <property type="nucleotide sequence ID" value="NZ_CP022987.1"/>
</dbReference>
<dbReference type="HAMAP" id="MF_02215">
    <property type="entry name" value="UbiJ"/>
    <property type="match status" value="1"/>
</dbReference>
<feature type="coiled-coil region" evidence="2">
    <location>
        <begin position="176"/>
        <end position="203"/>
    </location>
</feature>
<evidence type="ECO:0000259" key="3">
    <source>
        <dbReference type="Pfam" id="PF02036"/>
    </source>
</evidence>
<name>A0A410GG00_9BURK</name>
<organism evidence="4 5">
    <name type="scientific">Pollutimonas thiosulfatoxidans</name>
    <dbReference type="NCBI Taxonomy" id="2028345"/>
    <lineage>
        <taxon>Bacteria</taxon>
        <taxon>Pseudomonadati</taxon>
        <taxon>Pseudomonadota</taxon>
        <taxon>Betaproteobacteria</taxon>
        <taxon>Burkholderiales</taxon>
        <taxon>Alcaligenaceae</taxon>
        <taxon>Pollutimonas</taxon>
    </lineage>
</organism>
<dbReference type="GO" id="GO:0005737">
    <property type="term" value="C:cytoplasm"/>
    <property type="evidence" value="ECO:0007669"/>
    <property type="project" value="UniProtKB-SubCell"/>
</dbReference>